<name>A0ACC0SA73_POPTR</name>
<keyword evidence="2" id="KW-1185">Reference proteome</keyword>
<protein>
    <submittedName>
        <fullName evidence="1">Uncharacterized protein</fullName>
    </submittedName>
</protein>
<accession>A0ACC0SA73</accession>
<organism evidence="1 2">
    <name type="scientific">Populus trichocarpa</name>
    <name type="common">Western balsam poplar</name>
    <name type="synonym">Populus balsamifera subsp. trichocarpa</name>
    <dbReference type="NCBI Taxonomy" id="3694"/>
    <lineage>
        <taxon>Eukaryota</taxon>
        <taxon>Viridiplantae</taxon>
        <taxon>Streptophyta</taxon>
        <taxon>Embryophyta</taxon>
        <taxon>Tracheophyta</taxon>
        <taxon>Spermatophyta</taxon>
        <taxon>Magnoliopsida</taxon>
        <taxon>eudicotyledons</taxon>
        <taxon>Gunneridae</taxon>
        <taxon>Pentapetalae</taxon>
        <taxon>rosids</taxon>
        <taxon>fabids</taxon>
        <taxon>Malpighiales</taxon>
        <taxon>Salicaceae</taxon>
        <taxon>Saliceae</taxon>
        <taxon>Populus</taxon>
    </lineage>
</organism>
<evidence type="ECO:0000313" key="2">
    <source>
        <dbReference type="Proteomes" id="UP000006729"/>
    </source>
</evidence>
<proteinExistence type="predicted"/>
<reference evidence="1 2" key="1">
    <citation type="journal article" date="2006" name="Science">
        <title>The genome of black cottonwood, Populus trichocarpa (Torr. &amp; Gray).</title>
        <authorList>
            <person name="Tuskan G.A."/>
            <person name="Difazio S."/>
            <person name="Jansson S."/>
            <person name="Bohlmann J."/>
            <person name="Grigoriev I."/>
            <person name="Hellsten U."/>
            <person name="Putnam N."/>
            <person name="Ralph S."/>
            <person name="Rombauts S."/>
            <person name="Salamov A."/>
            <person name="Schein J."/>
            <person name="Sterck L."/>
            <person name="Aerts A."/>
            <person name="Bhalerao R.R."/>
            <person name="Bhalerao R.P."/>
            <person name="Blaudez D."/>
            <person name="Boerjan W."/>
            <person name="Brun A."/>
            <person name="Brunner A."/>
            <person name="Busov V."/>
            <person name="Campbell M."/>
            <person name="Carlson J."/>
            <person name="Chalot M."/>
            <person name="Chapman J."/>
            <person name="Chen G.L."/>
            <person name="Cooper D."/>
            <person name="Coutinho P.M."/>
            <person name="Couturier J."/>
            <person name="Covert S."/>
            <person name="Cronk Q."/>
            <person name="Cunningham R."/>
            <person name="Davis J."/>
            <person name="Degroeve S."/>
            <person name="Dejardin A."/>
            <person name="Depamphilis C."/>
            <person name="Detter J."/>
            <person name="Dirks B."/>
            <person name="Dubchak I."/>
            <person name="Duplessis S."/>
            <person name="Ehlting J."/>
            <person name="Ellis B."/>
            <person name="Gendler K."/>
            <person name="Goodstein D."/>
            <person name="Gribskov M."/>
            <person name="Grimwood J."/>
            <person name="Groover A."/>
            <person name="Gunter L."/>
            <person name="Hamberger B."/>
            <person name="Heinze B."/>
            <person name="Helariutta Y."/>
            <person name="Henrissat B."/>
            <person name="Holligan D."/>
            <person name="Holt R."/>
            <person name="Huang W."/>
            <person name="Islam-Faridi N."/>
            <person name="Jones S."/>
            <person name="Jones-Rhoades M."/>
            <person name="Jorgensen R."/>
            <person name="Joshi C."/>
            <person name="Kangasjarvi J."/>
            <person name="Karlsson J."/>
            <person name="Kelleher C."/>
            <person name="Kirkpatrick R."/>
            <person name="Kirst M."/>
            <person name="Kohler A."/>
            <person name="Kalluri U."/>
            <person name="Larimer F."/>
            <person name="Leebens-Mack J."/>
            <person name="Leple J.C."/>
            <person name="Locascio P."/>
            <person name="Lou Y."/>
            <person name="Lucas S."/>
            <person name="Martin F."/>
            <person name="Montanini B."/>
            <person name="Napoli C."/>
            <person name="Nelson D.R."/>
            <person name="Nelson C."/>
            <person name="Nieminen K."/>
            <person name="Nilsson O."/>
            <person name="Pereda V."/>
            <person name="Peter G."/>
            <person name="Philippe R."/>
            <person name="Pilate G."/>
            <person name="Poliakov A."/>
            <person name="Razumovskaya J."/>
            <person name="Richardson P."/>
            <person name="Rinaldi C."/>
            <person name="Ritland K."/>
            <person name="Rouze P."/>
            <person name="Ryaboy D."/>
            <person name="Schmutz J."/>
            <person name="Schrader J."/>
            <person name="Segerman B."/>
            <person name="Shin H."/>
            <person name="Siddiqui A."/>
            <person name="Sterky F."/>
            <person name="Terry A."/>
            <person name="Tsai C.J."/>
            <person name="Uberbacher E."/>
            <person name="Unneberg P."/>
            <person name="Vahala J."/>
            <person name="Wall K."/>
            <person name="Wessler S."/>
            <person name="Yang G."/>
            <person name="Yin T."/>
            <person name="Douglas C."/>
            <person name="Marra M."/>
            <person name="Sandberg G."/>
            <person name="Van de Peer Y."/>
            <person name="Rokhsar D."/>
        </authorList>
    </citation>
    <scope>NUCLEOTIDE SEQUENCE [LARGE SCALE GENOMIC DNA]</scope>
    <source>
        <strain evidence="2">cv. Nisqually</strain>
    </source>
</reference>
<sequence>MLNILRSIDLVVAFFIHRIQQGHLESPLLDQSFSSVLLKKLLVVFPLSPMHHLSEKDDDRYIILNIVITEIFMHLSEWICPPAVLFEKFLTFVEYVLLEKVCFLCVNTS</sequence>
<comment type="caution">
    <text evidence="1">The sequence shown here is derived from an EMBL/GenBank/DDBJ whole genome shotgun (WGS) entry which is preliminary data.</text>
</comment>
<dbReference type="Proteomes" id="UP000006729">
    <property type="component" value="Chromosome 11"/>
</dbReference>
<gene>
    <name evidence="1" type="ORF">POPTR_011G096201v4</name>
</gene>
<evidence type="ECO:0000313" key="1">
    <source>
        <dbReference type="EMBL" id="KAI9385671.1"/>
    </source>
</evidence>
<dbReference type="EMBL" id="CM009300">
    <property type="protein sequence ID" value="KAI9385671.1"/>
    <property type="molecule type" value="Genomic_DNA"/>
</dbReference>